<dbReference type="Proteomes" id="UP001163603">
    <property type="component" value="Chromosome 1"/>
</dbReference>
<proteinExistence type="predicted"/>
<reference evidence="2" key="1">
    <citation type="journal article" date="2023" name="G3 (Bethesda)">
        <title>Genome assembly and association tests identify interacting loci associated with vigor, precocity, and sex in interspecific pistachio rootstocks.</title>
        <authorList>
            <person name="Palmer W."/>
            <person name="Jacygrad E."/>
            <person name="Sagayaradj S."/>
            <person name="Cavanaugh K."/>
            <person name="Han R."/>
            <person name="Bertier L."/>
            <person name="Beede B."/>
            <person name="Kafkas S."/>
            <person name="Golino D."/>
            <person name="Preece J."/>
            <person name="Michelmore R."/>
        </authorList>
    </citation>
    <scope>NUCLEOTIDE SEQUENCE [LARGE SCALE GENOMIC DNA]</scope>
</reference>
<protein>
    <submittedName>
        <fullName evidence="1">Uncharacterized protein</fullName>
    </submittedName>
</protein>
<organism evidence="1 2">
    <name type="scientific">Pistacia integerrima</name>
    <dbReference type="NCBI Taxonomy" id="434235"/>
    <lineage>
        <taxon>Eukaryota</taxon>
        <taxon>Viridiplantae</taxon>
        <taxon>Streptophyta</taxon>
        <taxon>Embryophyta</taxon>
        <taxon>Tracheophyta</taxon>
        <taxon>Spermatophyta</taxon>
        <taxon>Magnoliopsida</taxon>
        <taxon>eudicotyledons</taxon>
        <taxon>Gunneridae</taxon>
        <taxon>Pentapetalae</taxon>
        <taxon>rosids</taxon>
        <taxon>malvids</taxon>
        <taxon>Sapindales</taxon>
        <taxon>Anacardiaceae</taxon>
        <taxon>Pistacia</taxon>
    </lineage>
</organism>
<comment type="caution">
    <text evidence="1">The sequence shown here is derived from an EMBL/GenBank/DDBJ whole genome shotgun (WGS) entry which is preliminary data.</text>
</comment>
<sequence length="74" mass="8192">MLRTRLLWFTAGFSVAGGAIAHFICKDLFSRSYALSADTKQKFENLEARVSNLESNVSQTNGDLVIVTLLNGHF</sequence>
<evidence type="ECO:0000313" key="1">
    <source>
        <dbReference type="EMBL" id="KAJ0051331.1"/>
    </source>
</evidence>
<name>A0ACC0ZEX4_9ROSI</name>
<dbReference type="EMBL" id="CM047736">
    <property type="protein sequence ID" value="KAJ0051331.1"/>
    <property type="molecule type" value="Genomic_DNA"/>
</dbReference>
<accession>A0ACC0ZEX4</accession>
<gene>
    <name evidence="1" type="ORF">Pint_03149</name>
</gene>
<evidence type="ECO:0000313" key="2">
    <source>
        <dbReference type="Proteomes" id="UP001163603"/>
    </source>
</evidence>
<keyword evidence="2" id="KW-1185">Reference proteome</keyword>